<organism evidence="1 2">
    <name type="scientific">Zarea fungicola</name>
    <dbReference type="NCBI Taxonomy" id="93591"/>
    <lineage>
        <taxon>Eukaryota</taxon>
        <taxon>Fungi</taxon>
        <taxon>Dikarya</taxon>
        <taxon>Ascomycota</taxon>
        <taxon>Pezizomycotina</taxon>
        <taxon>Sordariomycetes</taxon>
        <taxon>Hypocreomycetidae</taxon>
        <taxon>Hypocreales</taxon>
        <taxon>Cordycipitaceae</taxon>
        <taxon>Zarea</taxon>
    </lineage>
</organism>
<gene>
    <name evidence="1" type="ORF">NQ176_g9269</name>
</gene>
<sequence>MRRPRDEKFDAVSGEGKSRRFSHTDASALDLKRESGGSDAWKQLPAAHPRVSELSTESAPVSPLFGRSDSPQELPSSVHTVRRKRTSHTTTQSAPAHDDEDVYEFNSSSPSVDEASESTTTKRTSGRRTTASRRFSEAVESEADSVTSRDRIGSRRRSMMV</sequence>
<proteinExistence type="predicted"/>
<protein>
    <submittedName>
        <fullName evidence="1">Uncharacterized protein</fullName>
    </submittedName>
</protein>
<dbReference type="EMBL" id="JANJQO010002049">
    <property type="protein sequence ID" value="KAJ2968264.1"/>
    <property type="molecule type" value="Genomic_DNA"/>
</dbReference>
<dbReference type="Proteomes" id="UP001143910">
    <property type="component" value="Unassembled WGS sequence"/>
</dbReference>
<comment type="caution">
    <text evidence="1">The sequence shown here is derived from an EMBL/GenBank/DDBJ whole genome shotgun (WGS) entry which is preliminary data.</text>
</comment>
<accession>A0ACC1MN53</accession>
<name>A0ACC1MN53_9HYPO</name>
<keyword evidence="2" id="KW-1185">Reference proteome</keyword>
<evidence type="ECO:0000313" key="1">
    <source>
        <dbReference type="EMBL" id="KAJ2968264.1"/>
    </source>
</evidence>
<reference evidence="1" key="1">
    <citation type="submission" date="2022-08" db="EMBL/GenBank/DDBJ databases">
        <title>Genome Sequence of Lecanicillium fungicola.</title>
        <authorList>
            <person name="Buettner E."/>
        </authorList>
    </citation>
    <scope>NUCLEOTIDE SEQUENCE</scope>
    <source>
        <strain evidence="1">Babe33</strain>
    </source>
</reference>
<evidence type="ECO:0000313" key="2">
    <source>
        <dbReference type="Proteomes" id="UP001143910"/>
    </source>
</evidence>